<evidence type="ECO:0000313" key="8">
    <source>
        <dbReference type="EMBL" id="TLB94459.1"/>
    </source>
</evidence>
<name>A0A3V7IC33_SALET</name>
<dbReference type="EMBL" id="AAFIJN010000010">
    <property type="protein sequence ID" value="EBG2889170.1"/>
    <property type="molecule type" value="Genomic_DNA"/>
</dbReference>
<evidence type="ECO:0000313" key="2">
    <source>
        <dbReference type="EMBL" id="EBY2434920.1"/>
    </source>
</evidence>
<evidence type="ECO:0000313" key="4">
    <source>
        <dbReference type="EMBL" id="EBZ5799777.1"/>
    </source>
</evidence>
<dbReference type="Proteomes" id="UP000839923">
    <property type="component" value="Unassembled WGS sequence"/>
</dbReference>
<gene>
    <name evidence="3" type="ORF">D4E63_09870</name>
    <name evidence="2" type="ORF">DU837_15815</name>
    <name evidence="6" type="ORF">E0Y54_10450</name>
    <name evidence="8" type="ORF">E2E91_08820</name>
    <name evidence="4" type="ORF">EC445_08765</name>
    <name evidence="5" type="ORF">EGK95_07465</name>
    <name evidence="7" type="ORF">F9X83_07940</name>
    <name evidence="1" type="ORF">FIR23_08565</name>
</gene>
<dbReference type="EMBL" id="AAHSHO010000008">
    <property type="protein sequence ID" value="EBZ7970680.1"/>
    <property type="molecule type" value="Genomic_DNA"/>
</dbReference>
<comment type="caution">
    <text evidence="2">The sequence shown here is derived from an EMBL/GenBank/DDBJ whole genome shotgun (WGS) entry which is preliminary data.</text>
</comment>
<evidence type="ECO:0000313" key="5">
    <source>
        <dbReference type="EMBL" id="EBZ7970680.1"/>
    </source>
</evidence>
<evidence type="ECO:0000313" key="6">
    <source>
        <dbReference type="EMBL" id="ECB6962462.1"/>
    </source>
</evidence>
<dbReference type="EMBL" id="AALKPH010000007">
    <property type="protein sequence ID" value="EDA5907784.1"/>
    <property type="molecule type" value="Genomic_DNA"/>
</dbReference>
<evidence type="ECO:0000313" key="3">
    <source>
        <dbReference type="EMBL" id="EBY3461061.1"/>
    </source>
</evidence>
<dbReference type="AlphaFoldDB" id="A0A3V7IC33"/>
<organism evidence="2">
    <name type="scientific">Salmonella enterica subsp. enterica serovar Weltevreden</name>
    <dbReference type="NCBI Taxonomy" id="57743"/>
    <lineage>
        <taxon>Bacteria</taxon>
        <taxon>Pseudomonadati</taxon>
        <taxon>Pseudomonadota</taxon>
        <taxon>Gammaproteobacteria</taxon>
        <taxon>Enterobacterales</taxon>
        <taxon>Enterobacteriaceae</taxon>
        <taxon>Salmonella</taxon>
    </lineage>
</organism>
<dbReference type="RefSeq" id="WP_000368629.1">
    <property type="nucleotide sequence ID" value="NZ_CP040701.1"/>
</dbReference>
<sequence length="556" mass="63795">MDNGYDEDYISGLTDRVFLIKRQLEAGKMHIASHLVDGFKESFDKIRLRPDGKVDPTTVDGRIRAMGAAVNHFFERNEIKKKFNIVDFQEAYFKILFSNFYQFYDDFIKSKAQPYQVAHFISEQSDFVDHLDQIFPELLSDVKEFWETVHEIGEIHLQDGEQLKANFAGDLFPAYTENAVSCTGLYIDTIILPCPILRVGKIYGFTNKKHFCFLLMKHVLTCMTYRNLALEDIEPAIVLVLPDKRDFSSDDNEGLHERATPFVLAHAQYLYGRSFESKDELFDFSSSLTDVDKVFRELKRPERLIFDTEWGPGGRAQLERHLADPEKMKSPVHNGNPGIEVMFTCTGRMPQALAARINAQDFRSTPYINAETSWLYYTWLMEYEALDFNIDNENLKELHMVNALSKGMQGGFSWLGDIPLNNILEIRRNGLMPEIRNILSIGISEIISASPRDYNASSQRVIDNVDRAFIQHQRFLEKIRKEKLRILGVEVAPFIVNGAFGIASALINKPELALASFTLGTLGLPTLKDIRTSFKNREEKLANYKRTATGLMFRKK</sequence>
<reference evidence="8 9" key="2">
    <citation type="journal article" date="2019" name="Foodborne Pathog. Dis.">
        <title>Whole Genome Sequencing Analysis of Nontyphoidal Salmonella enterica of Chicken Meat and Human Origin Under Surveillance in Sri Lanka.</title>
        <authorList>
            <person name="Tay M.Y.F."/>
            <person name="Pathirage S."/>
            <person name="Chandrasekaran L."/>
            <person name="Wickramasuriya U."/>
            <person name="Sadeepanie N."/>
            <person name="Waidyarathna K.D.K."/>
            <person name="Liyanage L.D.C."/>
            <person name="Seow K.L.G."/>
            <person name="Hendriksen R.S."/>
            <person name="Takeuchi M.T."/>
            <person name="Schlundt J."/>
        </authorList>
    </citation>
    <scope>NUCLEOTIDE SEQUENCE [LARGE SCALE GENOMIC DNA]</scope>
    <source>
        <strain evidence="8 9">SL_58_S327</strain>
    </source>
</reference>
<evidence type="ECO:0000313" key="9">
    <source>
        <dbReference type="Proteomes" id="UP000305873"/>
    </source>
</evidence>
<dbReference type="EMBL" id="AAHYKC010000013">
    <property type="protein sequence ID" value="ECB6962462.1"/>
    <property type="molecule type" value="Genomic_DNA"/>
</dbReference>
<dbReference type="EMBL" id="AAHNNE010000021">
    <property type="protein sequence ID" value="EBY2434920.1"/>
    <property type="molecule type" value="Genomic_DNA"/>
</dbReference>
<evidence type="ECO:0000313" key="1">
    <source>
        <dbReference type="EMBL" id="EBG2889170.1"/>
    </source>
</evidence>
<proteinExistence type="predicted"/>
<evidence type="ECO:0000313" key="7">
    <source>
        <dbReference type="EMBL" id="EDA5907784.1"/>
    </source>
</evidence>
<dbReference type="EMBL" id="AAHNVE010000011">
    <property type="protein sequence ID" value="EBY3461061.1"/>
    <property type="molecule type" value="Genomic_DNA"/>
</dbReference>
<reference evidence="2" key="1">
    <citation type="submission" date="2018-07" db="EMBL/GenBank/DDBJ databases">
        <authorList>
            <person name="Ashton P.M."/>
            <person name="Dallman T."/>
            <person name="Nair S."/>
            <person name="De Pinna E."/>
            <person name="Peters T."/>
            <person name="Grant K."/>
        </authorList>
    </citation>
    <scope>NUCLEOTIDE SEQUENCE</scope>
    <source>
        <strain evidence="2">294991</strain>
        <strain evidence="6">306533</strain>
        <strain evidence="3">574296</strain>
        <strain evidence="4">619041</strain>
        <strain evidence="5">634830</strain>
        <strain evidence="1">751203</strain>
        <strain evidence="7">808856</strain>
    </source>
</reference>
<protein>
    <submittedName>
        <fullName evidence="2">Uncharacterized protein</fullName>
    </submittedName>
</protein>
<dbReference type="EMBL" id="SMQQ01000006">
    <property type="protein sequence ID" value="TLB94459.1"/>
    <property type="molecule type" value="Genomic_DNA"/>
</dbReference>
<reference evidence="8" key="3">
    <citation type="submission" date="2019-03" db="EMBL/GenBank/DDBJ databases">
        <authorList>
            <person name="Tay M."/>
        </authorList>
    </citation>
    <scope>NUCLEOTIDE SEQUENCE</scope>
    <source>
        <strain evidence="8">SL_58_S327</strain>
    </source>
</reference>
<accession>A0A3V7IC33</accession>
<dbReference type="EMBL" id="AAHROU010000009">
    <property type="protein sequence ID" value="EBZ5799777.1"/>
    <property type="molecule type" value="Genomic_DNA"/>
</dbReference>
<dbReference type="Proteomes" id="UP000305873">
    <property type="component" value="Unassembled WGS sequence"/>
</dbReference>